<evidence type="ECO:0000313" key="4">
    <source>
        <dbReference type="Proteomes" id="UP000427071"/>
    </source>
</evidence>
<dbReference type="InterPro" id="IPR023365">
    <property type="entry name" value="Sortase_dom-sf"/>
</dbReference>
<keyword evidence="4" id="KW-1185">Reference proteome</keyword>
<dbReference type="PROSITE" id="PS51257">
    <property type="entry name" value="PROKAR_LIPOPROTEIN"/>
    <property type="match status" value="1"/>
</dbReference>
<sequence>MRRVTAILLIPALLLAACGKKEQDDVSAPAPETSISTSTTATPTPTKMENQSPPPATVGGFEMDGPAPVVGAQFASMPYELPLNPAGPQESMVRWVEGWGQNPSTVEQGTMYVLGHAWGQQKLVFNSISEVVTAAVNLNEPPQQVPAASGGTVGRYASDVLNGSRITMKDAAGNERVWIVDNAWLVDKYDAIEDAELMNENDKGRIILIACSVSGTQDLGYNVIVSGHLA</sequence>
<feature type="region of interest" description="Disordered" evidence="1">
    <location>
        <begin position="25"/>
        <end position="64"/>
    </location>
</feature>
<dbReference type="RefSeq" id="WP_156192042.1">
    <property type="nucleotide sequence ID" value="NZ_CP046452.1"/>
</dbReference>
<evidence type="ECO:0000313" key="3">
    <source>
        <dbReference type="EMBL" id="QGU01662.1"/>
    </source>
</evidence>
<dbReference type="Proteomes" id="UP000427071">
    <property type="component" value="Chromosome"/>
</dbReference>
<feature type="signal peptide" evidence="2">
    <location>
        <begin position="1"/>
        <end position="16"/>
    </location>
</feature>
<proteinExistence type="predicted"/>
<keyword evidence="2" id="KW-0732">Signal</keyword>
<dbReference type="KEGG" id="ckw:CKALI_03915"/>
<feature type="chain" id="PRO_5038356901" description="Sortase" evidence="2">
    <location>
        <begin position="17"/>
        <end position="230"/>
    </location>
</feature>
<protein>
    <recommendedName>
        <fullName evidence="5">Sortase</fullName>
    </recommendedName>
</protein>
<gene>
    <name evidence="3" type="ORF">CKALI_03915</name>
</gene>
<reference evidence="4" key="1">
    <citation type="submission" date="2019-11" db="EMBL/GenBank/DDBJ databases">
        <title>Complete genome sequence of Corynebacterium kalinowskii 1959, a novel Corynebacterium species isolated from soil of a small paddock in Vilsendorf, Germany.</title>
        <authorList>
            <person name="Schaffert L."/>
            <person name="Ruwe M."/>
            <person name="Milse J."/>
            <person name="Hanuschka K."/>
            <person name="Ortseifen V."/>
            <person name="Droste J."/>
            <person name="Brandt D."/>
            <person name="Schlueter L."/>
            <person name="Kutter Y."/>
            <person name="Vinke S."/>
            <person name="Viehoefer P."/>
            <person name="Jacob L."/>
            <person name="Luebke N.-C."/>
            <person name="Schulte-Berndt E."/>
            <person name="Hain C."/>
            <person name="Linder M."/>
            <person name="Schmidt P."/>
            <person name="Wollenschlaeger L."/>
            <person name="Luttermann T."/>
            <person name="Thieme E."/>
            <person name="Hassa J."/>
            <person name="Haak M."/>
            <person name="Wittchen M."/>
            <person name="Mentz A."/>
            <person name="Persicke M."/>
            <person name="Busche T."/>
            <person name="Ruckert C."/>
        </authorList>
    </citation>
    <scope>NUCLEOTIDE SEQUENCE [LARGE SCALE GENOMIC DNA]</scope>
    <source>
        <strain evidence="4">1959</strain>
    </source>
</reference>
<dbReference type="EMBL" id="CP046452">
    <property type="protein sequence ID" value="QGU01662.1"/>
    <property type="molecule type" value="Genomic_DNA"/>
</dbReference>
<evidence type="ECO:0000256" key="2">
    <source>
        <dbReference type="SAM" id="SignalP"/>
    </source>
</evidence>
<accession>A0A6B8V984</accession>
<evidence type="ECO:0008006" key="5">
    <source>
        <dbReference type="Google" id="ProtNLM"/>
    </source>
</evidence>
<dbReference type="AlphaFoldDB" id="A0A6B8V984"/>
<dbReference type="Gene3D" id="2.40.260.10">
    <property type="entry name" value="Sortase"/>
    <property type="match status" value="1"/>
</dbReference>
<evidence type="ECO:0000256" key="1">
    <source>
        <dbReference type="SAM" id="MobiDB-lite"/>
    </source>
</evidence>
<feature type="compositionally biased region" description="Low complexity" evidence="1">
    <location>
        <begin position="27"/>
        <end position="46"/>
    </location>
</feature>
<name>A0A6B8V984_9CORY</name>
<organism evidence="3 4">
    <name type="scientific">Corynebacterium kalinowskii</name>
    <dbReference type="NCBI Taxonomy" id="2675216"/>
    <lineage>
        <taxon>Bacteria</taxon>
        <taxon>Bacillati</taxon>
        <taxon>Actinomycetota</taxon>
        <taxon>Actinomycetes</taxon>
        <taxon>Mycobacteriales</taxon>
        <taxon>Corynebacteriaceae</taxon>
        <taxon>Corynebacterium</taxon>
    </lineage>
</organism>